<keyword evidence="9" id="KW-0862">Zinc</keyword>
<evidence type="ECO:0000256" key="3">
    <source>
        <dbReference type="ARBA" id="ARBA00012251"/>
    </source>
</evidence>
<feature type="compositionally biased region" description="Polar residues" evidence="13">
    <location>
        <begin position="267"/>
        <end position="279"/>
    </location>
</feature>
<evidence type="ECO:0000313" key="17">
    <source>
        <dbReference type="Proteomes" id="UP000693970"/>
    </source>
</evidence>
<reference evidence="16" key="2">
    <citation type="submission" date="2021-04" db="EMBL/GenBank/DDBJ databases">
        <authorList>
            <person name="Podell S."/>
        </authorList>
    </citation>
    <scope>NUCLEOTIDE SEQUENCE</scope>
    <source>
        <strain evidence="16">Hildebrandi</strain>
    </source>
</reference>
<dbReference type="SMART" id="SM00248">
    <property type="entry name" value="ANK"/>
    <property type="match status" value="2"/>
</dbReference>
<dbReference type="PROSITE" id="PS50088">
    <property type="entry name" value="ANK_REPEAT"/>
    <property type="match status" value="2"/>
</dbReference>
<dbReference type="InterPro" id="IPR002110">
    <property type="entry name" value="Ankyrin_rpt"/>
</dbReference>
<reference evidence="16" key="1">
    <citation type="journal article" date="2021" name="Sci. Rep.">
        <title>Diploid genomic architecture of Nitzschia inconspicua, an elite biomass production diatom.</title>
        <authorList>
            <person name="Oliver A."/>
            <person name="Podell S."/>
            <person name="Pinowska A."/>
            <person name="Traller J.C."/>
            <person name="Smith S.R."/>
            <person name="McClure R."/>
            <person name="Beliaev A."/>
            <person name="Bohutskyi P."/>
            <person name="Hill E.A."/>
            <person name="Rabines A."/>
            <person name="Zheng H."/>
            <person name="Allen L.Z."/>
            <person name="Kuo A."/>
            <person name="Grigoriev I.V."/>
            <person name="Allen A.E."/>
            <person name="Hazlebeck D."/>
            <person name="Allen E.E."/>
        </authorList>
    </citation>
    <scope>NUCLEOTIDE SEQUENCE</scope>
    <source>
        <strain evidence="16">Hildebrandi</strain>
    </source>
</reference>
<protein>
    <recommendedName>
        <fullName evidence="3">RBR-type E3 ubiquitin transferase</fullName>
        <ecNumber evidence="3">2.3.2.31</ecNumber>
    </recommendedName>
</protein>
<organism evidence="16 17">
    <name type="scientific">Nitzschia inconspicua</name>
    <dbReference type="NCBI Taxonomy" id="303405"/>
    <lineage>
        <taxon>Eukaryota</taxon>
        <taxon>Sar</taxon>
        <taxon>Stramenopiles</taxon>
        <taxon>Ochrophyta</taxon>
        <taxon>Bacillariophyta</taxon>
        <taxon>Bacillariophyceae</taxon>
        <taxon>Bacillariophycidae</taxon>
        <taxon>Bacillariales</taxon>
        <taxon>Bacillariaceae</taxon>
        <taxon>Nitzschia</taxon>
    </lineage>
</organism>
<dbReference type="PROSITE" id="PS50089">
    <property type="entry name" value="ZF_RING_2"/>
    <property type="match status" value="1"/>
</dbReference>
<dbReference type="PROSITE" id="PS51873">
    <property type="entry name" value="TRIAD"/>
    <property type="match status" value="1"/>
</dbReference>
<keyword evidence="10" id="KW-0040">ANK repeat</keyword>
<evidence type="ECO:0000259" key="15">
    <source>
        <dbReference type="PROSITE" id="PS51873"/>
    </source>
</evidence>
<comment type="pathway">
    <text evidence="2">Protein modification; protein ubiquitination.</text>
</comment>
<evidence type="ECO:0000313" key="16">
    <source>
        <dbReference type="EMBL" id="KAG7369668.1"/>
    </source>
</evidence>
<dbReference type="EC" id="2.3.2.31" evidence="3"/>
<feature type="compositionally biased region" description="Basic residues" evidence="13">
    <location>
        <begin position="145"/>
        <end position="155"/>
    </location>
</feature>
<keyword evidence="17" id="KW-1185">Reference proteome</keyword>
<dbReference type="InterPro" id="IPR001841">
    <property type="entry name" value="Znf_RING"/>
</dbReference>
<dbReference type="PROSITE" id="PS00518">
    <property type="entry name" value="ZF_RING_1"/>
    <property type="match status" value="1"/>
</dbReference>
<evidence type="ECO:0000256" key="2">
    <source>
        <dbReference type="ARBA" id="ARBA00004906"/>
    </source>
</evidence>
<keyword evidence="8" id="KW-0833">Ubl conjugation pathway</keyword>
<feature type="coiled-coil region" evidence="12">
    <location>
        <begin position="1116"/>
        <end position="1143"/>
    </location>
</feature>
<gene>
    <name evidence="16" type="ORF">IV203_027414</name>
</gene>
<feature type="compositionally biased region" description="Polar residues" evidence="13">
    <location>
        <begin position="130"/>
        <end position="143"/>
    </location>
</feature>
<feature type="repeat" description="ANK" evidence="10">
    <location>
        <begin position="286"/>
        <end position="318"/>
    </location>
</feature>
<feature type="domain" description="RING-type" evidence="15">
    <location>
        <begin position="698"/>
        <end position="977"/>
    </location>
</feature>
<comment type="caution">
    <text evidence="16">The sequence shown here is derived from an EMBL/GenBank/DDBJ whole genome shotgun (WGS) entry which is preliminary data.</text>
</comment>
<dbReference type="GO" id="GO:0016567">
    <property type="term" value="P:protein ubiquitination"/>
    <property type="evidence" value="ECO:0007669"/>
    <property type="project" value="InterPro"/>
</dbReference>
<evidence type="ECO:0000256" key="10">
    <source>
        <dbReference type="PROSITE-ProRule" id="PRU00023"/>
    </source>
</evidence>
<feature type="repeat" description="ANK" evidence="10">
    <location>
        <begin position="464"/>
        <end position="497"/>
    </location>
</feature>
<evidence type="ECO:0000256" key="7">
    <source>
        <dbReference type="ARBA" id="ARBA00022771"/>
    </source>
</evidence>
<dbReference type="OrthoDB" id="10009520at2759"/>
<dbReference type="Pfam" id="PF19422">
    <property type="entry name" value="Ariadne"/>
    <property type="match status" value="1"/>
</dbReference>
<dbReference type="EMBL" id="JAGRRH010000005">
    <property type="protein sequence ID" value="KAG7369668.1"/>
    <property type="molecule type" value="Genomic_DNA"/>
</dbReference>
<sequence length="1292" mass="146778">MEPPRSRQPSTPDSGGVAQRNTNNPKLYPDVLSPRPVNLASSSSSHENLILAIHDVIVRSLRRRLWKAFQEDDKETALRTYQATLFDFRQWLQEEEDLRAQMQEEERKRQLPYQTRLQHIELWGIRDMGSSSTRSPVNNSNPLQIRRRGNNKRNLRHDDTAGQDSSLLKCCYNYEKELERKFGGQRVPILETLMNPSEPFIADDFLSPYDRYDQPVRKDLPDPVQYAAEQKAIEDAARRKRRRARRPRVAFRRLIKRDDVPDIDASPTATSGDSSGMDNSTKEDVFMTTPLHEAARLGAGNFVAILMSQGGDPNRRNGLARTALHTCAGGFTYEEQVLSQAISHTLDSDDRTSSLDTVPVSIQATFLPDKVLSLIQGPKTVPIHGNESQSELFGRLFKSAKSNKEKVERGHSFIHRKRNTVPIKPSRGRYETLMAERMDAALSILSWVQKHTGDGPSINAVDADGRTALHYASGMGRSDICMAILSDFGAMLTIVDDVGARTPCEVAANQGHKELAAQLEARALLYVDPYGLDDDLMENIRTVCESTNSRRKLVPPFKWFETLSAQELKKIRCKRVSQTRLEMSNVIDECTVAAKIKKLGSSSSDSSTNDTDICIIDGNAQKATPATEGEITHIDFALNKRNLKQIFQRLQDSHFEFFLSFHKWNVTNAVKAFRQYAFDAFSAANVPLPLPKVDGKSDERTCQICYDDNIDSEDWMYLLGCEHGFCKDCLSVYIQDCAQEKQPMYSITCPHHECRSLIAKRDIERLLENDSASLKRLCDASTENFVTASADFKFCPFPGCRGTVHRLLPSKFSSGRLDANILDYTGATCVAVRGSKRIGDGCALTYEGVEDPEYNNCHSTEQPPKAHRFCFACGGGVHWPLTCERLEQWNEKIREEIGEITDGTDVRDYNDLAQKIWIKANTRPCPSCHVNIEKNDGCNHMVCSNPQCLHEFCWICRKDWKLHSNATGGYFRCNIWEEGREEQVQVSSEFNPFELTSEEGYGTAINSAREAWKTKLETNRFIHHYTRWEAHAESASLERKMQDSVCTRLAPLVEAAVAYDGSPLFNFGGQGLSFIHSAFIELLECRSVLRHSYAFSFLRYPTFSKSSQMLSHIYGSRKEKQNFERLQAELEVITEQMSDIVARSHLRATQVQISFLTAGAAEKRVELSNMVFQIYREERKEIEKYEKRKENEKKYRAKSPRGETPSSSRVPRPSLSEIMLMHQRPRDLQFDYNNVADALDGFVDRATRMDHHAIQYRDLDALASEAIRMWACSLCTYMNDGGRICAMCGRRR</sequence>
<dbReference type="InterPro" id="IPR044066">
    <property type="entry name" value="TRIAD_supradom"/>
</dbReference>
<proteinExistence type="predicted"/>
<dbReference type="InterPro" id="IPR031127">
    <property type="entry name" value="E3_UB_ligase_RBR"/>
</dbReference>
<feature type="domain" description="RING-type" evidence="14">
    <location>
        <begin position="702"/>
        <end position="753"/>
    </location>
</feature>
<keyword evidence="12" id="KW-0175">Coiled coil</keyword>
<feature type="region of interest" description="Disordered" evidence="13">
    <location>
        <begin position="1187"/>
        <end position="1213"/>
    </location>
</feature>
<evidence type="ECO:0000256" key="6">
    <source>
        <dbReference type="ARBA" id="ARBA00022737"/>
    </source>
</evidence>
<dbReference type="PROSITE" id="PS50297">
    <property type="entry name" value="ANK_REP_REGION"/>
    <property type="match status" value="2"/>
</dbReference>
<feature type="region of interest" description="Disordered" evidence="13">
    <location>
        <begin position="261"/>
        <end position="281"/>
    </location>
</feature>
<feature type="region of interest" description="Disordered" evidence="13">
    <location>
        <begin position="130"/>
        <end position="160"/>
    </location>
</feature>
<dbReference type="InterPro" id="IPR002867">
    <property type="entry name" value="IBR_dom"/>
</dbReference>
<dbReference type="SMART" id="SM00647">
    <property type="entry name" value="IBR"/>
    <property type="match status" value="2"/>
</dbReference>
<evidence type="ECO:0000259" key="14">
    <source>
        <dbReference type="PROSITE" id="PS50089"/>
    </source>
</evidence>
<evidence type="ECO:0000256" key="9">
    <source>
        <dbReference type="ARBA" id="ARBA00022833"/>
    </source>
</evidence>
<evidence type="ECO:0000256" key="5">
    <source>
        <dbReference type="ARBA" id="ARBA00022723"/>
    </source>
</evidence>
<dbReference type="InterPro" id="IPR017907">
    <property type="entry name" value="Znf_RING_CS"/>
</dbReference>
<accession>A0A9K3LW77</accession>
<keyword evidence="7 11" id="KW-0863">Zinc-finger</keyword>
<evidence type="ECO:0000256" key="13">
    <source>
        <dbReference type="SAM" id="MobiDB-lite"/>
    </source>
</evidence>
<evidence type="ECO:0000256" key="11">
    <source>
        <dbReference type="PROSITE-ProRule" id="PRU00175"/>
    </source>
</evidence>
<keyword evidence="5" id="KW-0479">Metal-binding</keyword>
<feature type="compositionally biased region" description="Polar residues" evidence="13">
    <location>
        <begin position="7"/>
        <end position="25"/>
    </location>
</feature>
<dbReference type="PANTHER" id="PTHR11685">
    <property type="entry name" value="RBR FAMILY RING FINGER AND IBR DOMAIN-CONTAINING"/>
    <property type="match status" value="1"/>
</dbReference>
<dbReference type="GO" id="GO:0061630">
    <property type="term" value="F:ubiquitin protein ligase activity"/>
    <property type="evidence" value="ECO:0007669"/>
    <property type="project" value="UniProtKB-EC"/>
</dbReference>
<keyword evidence="4" id="KW-0808">Transferase</keyword>
<evidence type="ECO:0000256" key="4">
    <source>
        <dbReference type="ARBA" id="ARBA00022679"/>
    </source>
</evidence>
<feature type="region of interest" description="Disordered" evidence="13">
    <location>
        <begin position="1"/>
        <end position="39"/>
    </location>
</feature>
<evidence type="ECO:0000256" key="1">
    <source>
        <dbReference type="ARBA" id="ARBA00001798"/>
    </source>
</evidence>
<name>A0A9K3LW77_9STRA</name>
<dbReference type="Proteomes" id="UP000693970">
    <property type="component" value="Unassembled WGS sequence"/>
</dbReference>
<dbReference type="InterPro" id="IPR054694">
    <property type="entry name" value="Parkin-like_IBR"/>
</dbReference>
<dbReference type="InterPro" id="IPR045840">
    <property type="entry name" value="Ariadne"/>
</dbReference>
<comment type="catalytic activity">
    <reaction evidence="1">
        <text>[E2 ubiquitin-conjugating enzyme]-S-ubiquitinyl-L-cysteine + [acceptor protein]-L-lysine = [E2 ubiquitin-conjugating enzyme]-L-cysteine + [acceptor protein]-N(6)-ubiquitinyl-L-lysine.</text>
        <dbReference type="EC" id="2.3.2.31"/>
    </reaction>
</comment>
<dbReference type="Pfam" id="PF00023">
    <property type="entry name" value="Ank"/>
    <property type="match status" value="1"/>
</dbReference>
<dbReference type="GO" id="GO:0008270">
    <property type="term" value="F:zinc ion binding"/>
    <property type="evidence" value="ECO:0007669"/>
    <property type="project" value="UniProtKB-KW"/>
</dbReference>
<evidence type="ECO:0000256" key="8">
    <source>
        <dbReference type="ARBA" id="ARBA00022786"/>
    </source>
</evidence>
<keyword evidence="6" id="KW-0677">Repeat</keyword>
<dbReference type="Pfam" id="PF22605">
    <property type="entry name" value="IBR_2"/>
    <property type="match status" value="1"/>
</dbReference>
<evidence type="ECO:0000256" key="12">
    <source>
        <dbReference type="SAM" id="Coils"/>
    </source>
</evidence>